<evidence type="ECO:0000313" key="1">
    <source>
        <dbReference type="EMBL" id="GIJ30132.1"/>
    </source>
</evidence>
<organism evidence="1 2">
    <name type="scientific">Micromonospora qiuiae</name>
    <dbReference type="NCBI Taxonomy" id="502268"/>
    <lineage>
        <taxon>Bacteria</taxon>
        <taxon>Bacillati</taxon>
        <taxon>Actinomycetota</taxon>
        <taxon>Actinomycetes</taxon>
        <taxon>Micromonosporales</taxon>
        <taxon>Micromonosporaceae</taxon>
        <taxon>Micromonospora</taxon>
    </lineage>
</organism>
<keyword evidence="2" id="KW-1185">Reference proteome</keyword>
<proteinExistence type="predicted"/>
<accession>A0ABQ4JKQ5</accession>
<sequence>MADLERGIYESLNTGRLTNTLQHVDPNVVQEAKFESAEAHNLLARHIAALARRALLAAPDGTDRLIRQVELANRIAEGIAYADPLTLTSEDQVVDAKHILYAIAAPPIPPAAPTFPPRPTTPLSTGALLVNGRHQPRIGHEVAHEMASADQVDLLCAFIKWHGLRLIEPAIRDLVRRCWTVCPRFASTNATDGARRTSRCWCCWPSRASPTLDRVPANPSGTTAANSYR</sequence>
<dbReference type="EMBL" id="BOPC01000098">
    <property type="protein sequence ID" value="GIJ30132.1"/>
    <property type="molecule type" value="Genomic_DNA"/>
</dbReference>
<evidence type="ECO:0000313" key="2">
    <source>
        <dbReference type="Proteomes" id="UP000653076"/>
    </source>
</evidence>
<name>A0ABQ4JKQ5_9ACTN</name>
<dbReference type="Proteomes" id="UP000653076">
    <property type="component" value="Unassembled WGS sequence"/>
</dbReference>
<reference evidence="1 2" key="1">
    <citation type="submission" date="2021-01" db="EMBL/GenBank/DDBJ databases">
        <title>Whole genome shotgun sequence of Verrucosispora qiuiae NBRC 106684.</title>
        <authorList>
            <person name="Komaki H."/>
            <person name="Tamura T."/>
        </authorList>
    </citation>
    <scope>NUCLEOTIDE SEQUENCE [LARGE SCALE GENOMIC DNA]</scope>
    <source>
        <strain evidence="1 2">NBRC 106684</strain>
    </source>
</reference>
<protein>
    <recommendedName>
        <fullName evidence="3">DUF222 domain-containing protein</fullName>
    </recommendedName>
</protein>
<gene>
    <name evidence="1" type="ORF">Vqi01_52940</name>
</gene>
<comment type="caution">
    <text evidence="1">The sequence shown here is derived from an EMBL/GenBank/DDBJ whole genome shotgun (WGS) entry which is preliminary data.</text>
</comment>
<evidence type="ECO:0008006" key="3">
    <source>
        <dbReference type="Google" id="ProtNLM"/>
    </source>
</evidence>